<feature type="region of interest" description="Disordered" evidence="1">
    <location>
        <begin position="52"/>
        <end position="114"/>
    </location>
</feature>
<name>A0A4Y7TH70_COPMI</name>
<accession>A0A4Y7TH70</accession>
<feature type="compositionally biased region" description="Basic and acidic residues" evidence="1">
    <location>
        <begin position="7"/>
        <end position="21"/>
    </location>
</feature>
<organism evidence="2 3">
    <name type="scientific">Coprinellus micaceus</name>
    <name type="common">Glistening ink-cap mushroom</name>
    <name type="synonym">Coprinus micaceus</name>
    <dbReference type="NCBI Taxonomy" id="71717"/>
    <lineage>
        <taxon>Eukaryota</taxon>
        <taxon>Fungi</taxon>
        <taxon>Dikarya</taxon>
        <taxon>Basidiomycota</taxon>
        <taxon>Agaricomycotina</taxon>
        <taxon>Agaricomycetes</taxon>
        <taxon>Agaricomycetidae</taxon>
        <taxon>Agaricales</taxon>
        <taxon>Agaricineae</taxon>
        <taxon>Psathyrellaceae</taxon>
        <taxon>Coprinellus</taxon>
    </lineage>
</organism>
<comment type="caution">
    <text evidence="2">The sequence shown here is derived from an EMBL/GenBank/DDBJ whole genome shotgun (WGS) entry which is preliminary data.</text>
</comment>
<reference evidence="2 3" key="1">
    <citation type="journal article" date="2019" name="Nat. Ecol. Evol.">
        <title>Megaphylogeny resolves global patterns of mushroom evolution.</title>
        <authorList>
            <person name="Varga T."/>
            <person name="Krizsan K."/>
            <person name="Foldi C."/>
            <person name="Dima B."/>
            <person name="Sanchez-Garcia M."/>
            <person name="Sanchez-Ramirez S."/>
            <person name="Szollosi G.J."/>
            <person name="Szarkandi J.G."/>
            <person name="Papp V."/>
            <person name="Albert L."/>
            <person name="Andreopoulos W."/>
            <person name="Angelini C."/>
            <person name="Antonin V."/>
            <person name="Barry K.W."/>
            <person name="Bougher N.L."/>
            <person name="Buchanan P."/>
            <person name="Buyck B."/>
            <person name="Bense V."/>
            <person name="Catcheside P."/>
            <person name="Chovatia M."/>
            <person name="Cooper J."/>
            <person name="Damon W."/>
            <person name="Desjardin D."/>
            <person name="Finy P."/>
            <person name="Geml J."/>
            <person name="Haridas S."/>
            <person name="Hughes K."/>
            <person name="Justo A."/>
            <person name="Karasinski D."/>
            <person name="Kautmanova I."/>
            <person name="Kiss B."/>
            <person name="Kocsube S."/>
            <person name="Kotiranta H."/>
            <person name="LaButti K.M."/>
            <person name="Lechner B.E."/>
            <person name="Liimatainen K."/>
            <person name="Lipzen A."/>
            <person name="Lukacs Z."/>
            <person name="Mihaltcheva S."/>
            <person name="Morgado L.N."/>
            <person name="Niskanen T."/>
            <person name="Noordeloos M.E."/>
            <person name="Ohm R.A."/>
            <person name="Ortiz-Santana B."/>
            <person name="Ovrebo C."/>
            <person name="Racz N."/>
            <person name="Riley R."/>
            <person name="Savchenko A."/>
            <person name="Shiryaev A."/>
            <person name="Soop K."/>
            <person name="Spirin V."/>
            <person name="Szebenyi C."/>
            <person name="Tomsovsky M."/>
            <person name="Tulloss R.E."/>
            <person name="Uehling J."/>
            <person name="Grigoriev I.V."/>
            <person name="Vagvolgyi C."/>
            <person name="Papp T."/>
            <person name="Martin F.M."/>
            <person name="Miettinen O."/>
            <person name="Hibbett D.S."/>
            <person name="Nagy L.G."/>
        </authorList>
    </citation>
    <scope>NUCLEOTIDE SEQUENCE [LARGE SCALE GENOMIC DNA]</scope>
    <source>
        <strain evidence="2 3">FP101781</strain>
    </source>
</reference>
<evidence type="ECO:0000256" key="1">
    <source>
        <dbReference type="SAM" id="MobiDB-lite"/>
    </source>
</evidence>
<dbReference type="AlphaFoldDB" id="A0A4Y7TH70"/>
<sequence length="170" mass="19085">MDVQTGDLKENEQNVRNRHLEGTYSTDIQRAQSEEESWKKASYEYDAHSKKLQASLEKRKKALEALKAPRPPPTLPRKSKGKGKARESTGGDVDMDGEDAEELSKEEEEEADKATSAWLSIFPQPHELPPDFQRGADLAQVHPPTLRAAPAIQRTAEIVFPCIPILRTQQ</sequence>
<feature type="compositionally biased region" description="Acidic residues" evidence="1">
    <location>
        <begin position="93"/>
        <end position="111"/>
    </location>
</feature>
<dbReference type="STRING" id="71717.A0A4Y7TH70"/>
<proteinExistence type="predicted"/>
<keyword evidence="3" id="KW-1185">Reference proteome</keyword>
<dbReference type="Proteomes" id="UP000298030">
    <property type="component" value="Unassembled WGS sequence"/>
</dbReference>
<feature type="region of interest" description="Disordered" evidence="1">
    <location>
        <begin position="1"/>
        <end position="40"/>
    </location>
</feature>
<evidence type="ECO:0000313" key="3">
    <source>
        <dbReference type="Proteomes" id="UP000298030"/>
    </source>
</evidence>
<dbReference type="EMBL" id="QPFP01000012">
    <property type="protein sequence ID" value="TEB33525.1"/>
    <property type="molecule type" value="Genomic_DNA"/>
</dbReference>
<dbReference type="OrthoDB" id="3364649at2759"/>
<evidence type="ECO:0000313" key="2">
    <source>
        <dbReference type="EMBL" id="TEB33525.1"/>
    </source>
</evidence>
<gene>
    <name evidence="2" type="ORF">FA13DRAFT_1789947</name>
</gene>
<protein>
    <submittedName>
        <fullName evidence="2">Uncharacterized protein</fullName>
    </submittedName>
</protein>